<organism evidence="2 3">
    <name type="scientific">Kalanchoe fedtschenkoi</name>
    <name type="common">Lavender scallops</name>
    <name type="synonym">South American air plant</name>
    <dbReference type="NCBI Taxonomy" id="63787"/>
    <lineage>
        <taxon>Eukaryota</taxon>
        <taxon>Viridiplantae</taxon>
        <taxon>Streptophyta</taxon>
        <taxon>Embryophyta</taxon>
        <taxon>Tracheophyta</taxon>
        <taxon>Spermatophyta</taxon>
        <taxon>Magnoliopsida</taxon>
        <taxon>eudicotyledons</taxon>
        <taxon>Gunneridae</taxon>
        <taxon>Pentapetalae</taxon>
        <taxon>Saxifragales</taxon>
        <taxon>Crassulaceae</taxon>
        <taxon>Kalanchoe</taxon>
    </lineage>
</organism>
<feature type="region of interest" description="Disordered" evidence="1">
    <location>
        <begin position="306"/>
        <end position="356"/>
    </location>
</feature>
<evidence type="ECO:0000313" key="3">
    <source>
        <dbReference type="Proteomes" id="UP000594263"/>
    </source>
</evidence>
<feature type="compositionally biased region" description="Basic and acidic residues" evidence="1">
    <location>
        <begin position="251"/>
        <end position="264"/>
    </location>
</feature>
<evidence type="ECO:0000313" key="2">
    <source>
        <dbReference type="EnsemblPlants" id="Kaladp0050s0161.1.v1.1"/>
    </source>
</evidence>
<dbReference type="EnsemblPlants" id="Kaladp0050s0161.1.v1.1">
    <property type="protein sequence ID" value="Kaladp0050s0161.1.v1.1"/>
    <property type="gene ID" value="Kaladp0050s0161.v1.1"/>
</dbReference>
<feature type="compositionally biased region" description="Gly residues" evidence="1">
    <location>
        <begin position="184"/>
        <end position="198"/>
    </location>
</feature>
<feature type="region of interest" description="Disordered" evidence="1">
    <location>
        <begin position="176"/>
        <end position="288"/>
    </location>
</feature>
<feature type="region of interest" description="Disordered" evidence="1">
    <location>
        <begin position="373"/>
        <end position="522"/>
    </location>
</feature>
<feature type="compositionally biased region" description="Low complexity" evidence="1">
    <location>
        <begin position="209"/>
        <end position="225"/>
    </location>
</feature>
<feature type="compositionally biased region" description="Basic and acidic residues" evidence="1">
    <location>
        <begin position="373"/>
        <end position="403"/>
    </location>
</feature>
<keyword evidence="3" id="KW-1185">Reference proteome</keyword>
<feature type="compositionally biased region" description="Basic and acidic residues" evidence="1">
    <location>
        <begin position="418"/>
        <end position="438"/>
    </location>
</feature>
<name>A0A7N0U102_KALFE</name>
<dbReference type="OMA" id="YGAQGQR"/>
<dbReference type="PANTHER" id="PTHR32091">
    <property type="entry name" value="EUKARYOTIC TRANSLATION INITIATION FACTOR 4B"/>
    <property type="match status" value="1"/>
</dbReference>
<sequence>MSKPWGGAGAWAAEAELAEEEEKERAAALAAVAPAASFPSLKESVKQQPKKKNKMTLSEFYAAGGSKDSGARGLTPDEMMRLPTGPKERSAEEMQYGRLGGGFSSYGGGAGGGRRDADREGSWGGNRRSYGGGFDEDRRGGGPMQSRVSEFEPSRADGVDDWGAGKKAFVSSDAVNRPSRYASLGGGFGGGGGGGDGGASRADGVDNWAAGKRAAAPTAPARSSTFGSGFRDSGPDSSRWSRGGASFRENNGQERARLVLEPRTDSNATNAAAKLNKPSPFGAARPREEVLAEKGLDWKKLETEIEAKGLSRPTSSQSSRPNSSQSARSETVGLQGGVEAKPRPKVNPFGDAKPREVLLEEKGKDWRKIDMELERRVDRPETEEEKILKSEINQLKKELEKEPNPQQTGPEAPNIKDMINHKEKELDQLARELDDKIRFGQKGADRPGSGAGRVSGFSDRPPSRTGSVDEPRNTEFMDRPRSRGTADVWSRSGDDRRSFQGGRERGFLGNRDIDRTRTRDRW</sequence>
<dbReference type="GO" id="GO:0003743">
    <property type="term" value="F:translation initiation factor activity"/>
    <property type="evidence" value="ECO:0007669"/>
    <property type="project" value="InterPro"/>
</dbReference>
<proteinExistence type="predicted"/>
<feature type="compositionally biased region" description="Basic and acidic residues" evidence="1">
    <location>
        <begin position="467"/>
        <end position="481"/>
    </location>
</feature>
<feature type="compositionally biased region" description="Basic and acidic residues" evidence="1">
    <location>
        <begin position="149"/>
        <end position="158"/>
    </location>
</feature>
<dbReference type="Proteomes" id="UP000594263">
    <property type="component" value="Unplaced"/>
</dbReference>
<dbReference type="GO" id="GO:0003729">
    <property type="term" value="F:mRNA binding"/>
    <property type="evidence" value="ECO:0007669"/>
    <property type="project" value="TreeGrafter"/>
</dbReference>
<dbReference type="PANTHER" id="PTHR32091:SF20">
    <property type="entry name" value="EUKARYOTIC TRANSLATION INITIATION FACTOR 4B1"/>
    <property type="match status" value="1"/>
</dbReference>
<feature type="compositionally biased region" description="Low complexity" evidence="1">
    <location>
        <begin position="311"/>
        <end position="329"/>
    </location>
</feature>
<evidence type="ECO:0000256" key="1">
    <source>
        <dbReference type="SAM" id="MobiDB-lite"/>
    </source>
</evidence>
<feature type="compositionally biased region" description="Basic and acidic residues" evidence="1">
    <location>
        <begin position="492"/>
        <end position="522"/>
    </location>
</feature>
<feature type="region of interest" description="Disordered" evidence="1">
    <location>
        <begin position="1"/>
        <end position="22"/>
    </location>
</feature>
<reference evidence="2" key="1">
    <citation type="submission" date="2021-01" db="UniProtKB">
        <authorList>
            <consortium name="EnsemblPlants"/>
        </authorList>
    </citation>
    <scope>IDENTIFICATION</scope>
</reference>
<dbReference type="AlphaFoldDB" id="A0A7N0U102"/>
<protein>
    <recommendedName>
        <fullName evidence="4">Eukaryotic translation initiation factor 4B</fullName>
    </recommendedName>
</protein>
<evidence type="ECO:0008006" key="4">
    <source>
        <dbReference type="Google" id="ProtNLM"/>
    </source>
</evidence>
<feature type="region of interest" description="Disordered" evidence="1">
    <location>
        <begin position="60"/>
        <end position="162"/>
    </location>
</feature>
<accession>A0A7N0U102</accession>
<dbReference type="Gramene" id="Kaladp0050s0161.1.v1.1">
    <property type="protein sequence ID" value="Kaladp0050s0161.1.v1.1"/>
    <property type="gene ID" value="Kaladp0050s0161.v1.1"/>
</dbReference>
<feature type="compositionally biased region" description="Gly residues" evidence="1">
    <location>
        <begin position="98"/>
        <end position="112"/>
    </location>
</feature>
<dbReference type="InterPro" id="IPR010433">
    <property type="entry name" value="EIF-4B_pln"/>
</dbReference>
<dbReference type="Pfam" id="PF06273">
    <property type="entry name" value="eIF-4B"/>
    <property type="match status" value="1"/>
</dbReference>